<evidence type="ECO:0000313" key="3">
    <source>
        <dbReference type="Proteomes" id="UP000838756"/>
    </source>
</evidence>
<comment type="caution">
    <text evidence="2">The sequence shown here is derived from an EMBL/GenBank/DDBJ whole genome shotgun (WGS) entry which is preliminary data.</text>
</comment>
<dbReference type="EMBL" id="CAKXAJ010008342">
    <property type="protein sequence ID" value="CAH2210820.1"/>
    <property type="molecule type" value="Genomic_DNA"/>
</dbReference>
<evidence type="ECO:0000256" key="1">
    <source>
        <dbReference type="SAM" id="MobiDB-lite"/>
    </source>
</evidence>
<proteinExistence type="predicted"/>
<keyword evidence="3" id="KW-1185">Reference proteome</keyword>
<sequence>NRMRNPPSWLQHTAEPEVVLLADHAAGHSSVPEGSDRTVRLREKTYGSEA</sequence>
<organism evidence="2 3">
    <name type="scientific">Pararge aegeria aegeria</name>
    <dbReference type="NCBI Taxonomy" id="348720"/>
    <lineage>
        <taxon>Eukaryota</taxon>
        <taxon>Metazoa</taxon>
        <taxon>Ecdysozoa</taxon>
        <taxon>Arthropoda</taxon>
        <taxon>Hexapoda</taxon>
        <taxon>Insecta</taxon>
        <taxon>Pterygota</taxon>
        <taxon>Neoptera</taxon>
        <taxon>Endopterygota</taxon>
        <taxon>Lepidoptera</taxon>
        <taxon>Glossata</taxon>
        <taxon>Ditrysia</taxon>
        <taxon>Papilionoidea</taxon>
        <taxon>Nymphalidae</taxon>
        <taxon>Satyrinae</taxon>
        <taxon>Satyrini</taxon>
        <taxon>Parargina</taxon>
        <taxon>Pararge</taxon>
    </lineage>
</organism>
<dbReference type="AlphaFoldDB" id="A0A8S4QJG4"/>
<protein>
    <submittedName>
        <fullName evidence="2">Jg7423 protein</fullName>
    </submittedName>
</protein>
<accession>A0A8S4QJG4</accession>
<dbReference type="Proteomes" id="UP000838756">
    <property type="component" value="Unassembled WGS sequence"/>
</dbReference>
<feature type="region of interest" description="Disordered" evidence="1">
    <location>
        <begin position="25"/>
        <end position="50"/>
    </location>
</feature>
<name>A0A8S4QJG4_9NEOP</name>
<feature type="compositionally biased region" description="Basic and acidic residues" evidence="1">
    <location>
        <begin position="34"/>
        <end position="50"/>
    </location>
</feature>
<reference evidence="2" key="1">
    <citation type="submission" date="2022-03" db="EMBL/GenBank/DDBJ databases">
        <authorList>
            <person name="Lindestad O."/>
        </authorList>
    </citation>
    <scope>NUCLEOTIDE SEQUENCE</scope>
</reference>
<gene>
    <name evidence="2" type="primary">jg7423</name>
    <name evidence="2" type="ORF">PAEG_LOCUS2678</name>
</gene>
<feature type="non-terminal residue" evidence="2">
    <location>
        <position position="1"/>
    </location>
</feature>
<evidence type="ECO:0000313" key="2">
    <source>
        <dbReference type="EMBL" id="CAH2210820.1"/>
    </source>
</evidence>